<dbReference type="EMBL" id="PVZC01000009">
    <property type="protein sequence ID" value="PRX95552.1"/>
    <property type="molecule type" value="Genomic_DNA"/>
</dbReference>
<proteinExistence type="predicted"/>
<comment type="caution">
    <text evidence="2">The sequence shown here is derived from an EMBL/GenBank/DDBJ whole genome shotgun (WGS) entry which is preliminary data.</text>
</comment>
<reference evidence="2 3" key="1">
    <citation type="submission" date="2018-03" db="EMBL/GenBank/DDBJ databases">
        <title>Genomic Encyclopedia of Archaeal and Bacterial Type Strains, Phase II (KMG-II): from individual species to whole genera.</title>
        <authorList>
            <person name="Goeker M."/>
        </authorList>
    </citation>
    <scope>NUCLEOTIDE SEQUENCE [LARGE SCALE GENOMIC DNA]</scope>
    <source>
        <strain evidence="2 3">DSM 45601</strain>
    </source>
</reference>
<evidence type="ECO:0000313" key="2">
    <source>
        <dbReference type="EMBL" id="PRX95552.1"/>
    </source>
</evidence>
<evidence type="ECO:0000313" key="3">
    <source>
        <dbReference type="Proteomes" id="UP000237846"/>
    </source>
</evidence>
<organism evidence="2 3">
    <name type="scientific">Allonocardiopsis opalescens</name>
    <dbReference type="NCBI Taxonomy" id="1144618"/>
    <lineage>
        <taxon>Bacteria</taxon>
        <taxon>Bacillati</taxon>
        <taxon>Actinomycetota</taxon>
        <taxon>Actinomycetes</taxon>
        <taxon>Streptosporangiales</taxon>
        <taxon>Allonocardiopsis</taxon>
    </lineage>
</organism>
<protein>
    <submittedName>
        <fullName evidence="2">Uncharacterized protein</fullName>
    </submittedName>
</protein>
<keyword evidence="3" id="KW-1185">Reference proteome</keyword>
<gene>
    <name evidence="2" type="ORF">CLV72_109161</name>
</gene>
<accession>A0A2T0PVJ2</accession>
<evidence type="ECO:0000256" key="1">
    <source>
        <dbReference type="SAM" id="MobiDB-lite"/>
    </source>
</evidence>
<feature type="region of interest" description="Disordered" evidence="1">
    <location>
        <begin position="1"/>
        <end position="45"/>
    </location>
</feature>
<feature type="compositionally biased region" description="Basic residues" evidence="1">
    <location>
        <begin position="34"/>
        <end position="45"/>
    </location>
</feature>
<dbReference type="Proteomes" id="UP000237846">
    <property type="component" value="Unassembled WGS sequence"/>
</dbReference>
<dbReference type="AlphaFoldDB" id="A0A2T0PVJ2"/>
<dbReference type="RefSeq" id="WP_106251712.1">
    <property type="nucleotide sequence ID" value="NZ_PVZC01000009.1"/>
</dbReference>
<name>A0A2T0PVJ2_9ACTN</name>
<sequence length="101" mass="10943">MPALACPAPPRRPSTTAPPRLLRALPGDPARAPYRPRHARPRRTRPYISDAWERQQLAALEQLAALGSPGPLARRAVGQPISRAFGERIIAGLERALGRAA</sequence>
<feature type="compositionally biased region" description="Low complexity" evidence="1">
    <location>
        <begin position="13"/>
        <end position="33"/>
    </location>
</feature>